<gene>
    <name evidence="4" type="ORF">KM92DES2_12613</name>
</gene>
<dbReference type="RefSeq" id="WP_192113718.1">
    <property type="nucleotide sequence ID" value="NZ_CABUEN010000011.1"/>
</dbReference>
<dbReference type="Gene3D" id="3.10.580.10">
    <property type="entry name" value="CBS-domain"/>
    <property type="match status" value="1"/>
</dbReference>
<proteinExistence type="predicted"/>
<dbReference type="CDD" id="cd04584">
    <property type="entry name" value="CBS_pair_AcuB_like"/>
    <property type="match status" value="1"/>
</dbReference>
<evidence type="ECO:0000256" key="1">
    <source>
        <dbReference type="ARBA" id="ARBA00023122"/>
    </source>
</evidence>
<dbReference type="PANTHER" id="PTHR43080">
    <property type="entry name" value="CBS DOMAIN-CONTAINING PROTEIN CBSX3, MITOCHONDRIAL"/>
    <property type="match status" value="1"/>
</dbReference>
<dbReference type="InterPro" id="IPR051257">
    <property type="entry name" value="Diverse_CBS-Domain"/>
</dbReference>
<feature type="domain" description="CBS" evidence="3">
    <location>
        <begin position="7"/>
        <end position="66"/>
    </location>
</feature>
<dbReference type="InterPro" id="IPR000644">
    <property type="entry name" value="CBS_dom"/>
</dbReference>
<dbReference type="SMART" id="SM00116">
    <property type="entry name" value="CBS"/>
    <property type="match status" value="2"/>
</dbReference>
<evidence type="ECO:0000259" key="3">
    <source>
        <dbReference type="PROSITE" id="PS51371"/>
    </source>
</evidence>
<accession>A0A212KBK2</accession>
<evidence type="ECO:0000256" key="2">
    <source>
        <dbReference type="PROSITE-ProRule" id="PRU00703"/>
    </source>
</evidence>
<keyword evidence="1 2" id="KW-0129">CBS domain</keyword>
<reference evidence="4" key="1">
    <citation type="submission" date="2016-04" db="EMBL/GenBank/DDBJ databases">
        <authorList>
            <person name="Evans L.H."/>
            <person name="Alamgir A."/>
            <person name="Owens N."/>
            <person name="Weber N.D."/>
            <person name="Virtaneva K."/>
            <person name="Barbian K."/>
            <person name="Babar A."/>
            <person name="Rosenke K."/>
        </authorList>
    </citation>
    <scope>NUCLEOTIDE SEQUENCE</scope>
    <source>
        <strain evidence="4">92-2</strain>
    </source>
</reference>
<dbReference type="PROSITE" id="PS51371">
    <property type="entry name" value="CBS"/>
    <property type="match status" value="2"/>
</dbReference>
<protein>
    <submittedName>
        <fullName evidence="4">CBS domain containing membrane protein</fullName>
    </submittedName>
</protein>
<dbReference type="EMBL" id="FLUP01000001">
    <property type="protein sequence ID" value="SBW09073.1"/>
    <property type="molecule type" value="Genomic_DNA"/>
</dbReference>
<dbReference type="AlphaFoldDB" id="A0A212KBK2"/>
<dbReference type="SUPFAM" id="SSF54631">
    <property type="entry name" value="CBS-domain pair"/>
    <property type="match status" value="1"/>
</dbReference>
<name>A0A212KBK2_9BACT</name>
<dbReference type="InterPro" id="IPR046342">
    <property type="entry name" value="CBS_dom_sf"/>
</dbReference>
<organism evidence="4">
    <name type="scientific">uncultured Desulfovibrio sp</name>
    <dbReference type="NCBI Taxonomy" id="167968"/>
    <lineage>
        <taxon>Bacteria</taxon>
        <taxon>Pseudomonadati</taxon>
        <taxon>Thermodesulfobacteriota</taxon>
        <taxon>Desulfovibrionia</taxon>
        <taxon>Desulfovibrionales</taxon>
        <taxon>Desulfovibrionaceae</taxon>
        <taxon>Desulfovibrio</taxon>
        <taxon>environmental samples</taxon>
    </lineage>
</organism>
<dbReference type="PANTHER" id="PTHR43080:SF2">
    <property type="entry name" value="CBS DOMAIN-CONTAINING PROTEIN"/>
    <property type="match status" value="1"/>
</dbReference>
<sequence>MLILDWMQSKVISIPPTATLLQCRKLFKEHKINRLPVVDANNVVVGLISSSDVRSFAPSKSTGLEIIELLEIMSETKARDVMVVDPVTITYKSTIEQAAKRMIDRHVACLPVVNDEEKLVGIITGWDVFKALLDMSGAEQPGVEVGFVVPYQPGTLRELLDRLKAHGMSIISVLSSASTDGMRQVKIRFKGPDAMSQNVALEQFRDHPGLRYWAREDEFYLKSNVDLG</sequence>
<dbReference type="Pfam" id="PF00571">
    <property type="entry name" value="CBS"/>
    <property type="match status" value="2"/>
</dbReference>
<evidence type="ECO:0000313" key="4">
    <source>
        <dbReference type="EMBL" id="SBW09073.1"/>
    </source>
</evidence>
<feature type="domain" description="CBS" evidence="3">
    <location>
        <begin position="82"/>
        <end position="139"/>
    </location>
</feature>